<dbReference type="InterPro" id="IPR011330">
    <property type="entry name" value="Glyco_hydro/deAcase_b/a-brl"/>
</dbReference>
<feature type="domain" description="NodB homology" evidence="1">
    <location>
        <begin position="35"/>
        <end position="213"/>
    </location>
</feature>
<sequence>MSKRLIISIGIFLLAALSVMSQTIEPLQSVKTKQKLVAFTFDDGPNPQTTAEIMNLFEKADGKATFFAIGKSLSKHTALAKEVLQRGHEIGNHSMTHKRPSGTTTADESIQEIKGFQDMIQKELGYSPSLYRAPFLKYDMLNSGSLESLGLKAVNASVYARDAKKDVPVEGIVKRIMDDVHSGAIILCHERQHTIKALKQILPQLKSEGYQFVTVSQLLSLAKGNVVAANHPLVKIKGSKYHYMKNGVMVFPRHSANLLAMAKSKSKFSPVKAQTTTGVIVSFKTASPKVKVNFKVLEGDNRGLVFGIFENKEFREAKSFGKKEGPLLSFDIESAHKGEEVTYEISLPNWANVGLVNIELEEGYDLKEIKSEEKPVYVAYGNSITHGTGQQASHQTYPFLLSREMNWDLYNLAVGGGKTSVPMAEMIRDDFSKIDYMTILIGYNDYNGEGISAKEYSKRLENFLTTIREKHSLTKLFCITPTHTKTLRSKKSGESIADFRKSMTQVVEKFQQEGDGNIFLIRGEEISKLADLKDAVHFNVEGAKSFGDKLSIELKKKLATNN</sequence>
<comment type="caution">
    <text evidence="2">The sequence shown here is derived from an EMBL/GenBank/DDBJ whole genome shotgun (WGS) entry which is preliminary data.</text>
</comment>
<dbReference type="Gene3D" id="3.40.50.1110">
    <property type="entry name" value="SGNH hydrolase"/>
    <property type="match status" value="1"/>
</dbReference>
<dbReference type="OrthoDB" id="9812065at2"/>
<keyword evidence="3" id="KW-1185">Reference proteome</keyword>
<name>A0A419X9F2_9BACT</name>
<reference evidence="2 3" key="1">
    <citation type="submission" date="2018-09" db="EMBL/GenBank/DDBJ databases">
        <title>Genomic Encyclopedia of Archaeal and Bacterial Type Strains, Phase II (KMG-II): from individual species to whole genera.</title>
        <authorList>
            <person name="Goeker M."/>
        </authorList>
    </citation>
    <scope>NUCLEOTIDE SEQUENCE [LARGE SCALE GENOMIC DNA]</scope>
    <source>
        <strain evidence="2 3">DSM 21950</strain>
    </source>
</reference>
<dbReference type="PROSITE" id="PS51677">
    <property type="entry name" value="NODB"/>
    <property type="match status" value="1"/>
</dbReference>
<dbReference type="GO" id="GO:0016810">
    <property type="term" value="F:hydrolase activity, acting on carbon-nitrogen (but not peptide) bonds"/>
    <property type="evidence" value="ECO:0007669"/>
    <property type="project" value="InterPro"/>
</dbReference>
<dbReference type="RefSeq" id="WP_120239174.1">
    <property type="nucleotide sequence ID" value="NZ_RAPQ01000008.1"/>
</dbReference>
<dbReference type="InterPro" id="IPR013830">
    <property type="entry name" value="SGNH_hydro"/>
</dbReference>
<dbReference type="PANTHER" id="PTHR10587">
    <property type="entry name" value="GLYCOSYL TRANSFERASE-RELATED"/>
    <property type="match status" value="1"/>
</dbReference>
<accession>A0A419X9F2</accession>
<proteinExistence type="predicted"/>
<dbReference type="InterPro" id="IPR050248">
    <property type="entry name" value="Polysacc_deacetylase_ArnD"/>
</dbReference>
<organism evidence="2 3">
    <name type="scientific">Marinifilum flexuosum</name>
    <dbReference type="NCBI Taxonomy" id="1117708"/>
    <lineage>
        <taxon>Bacteria</taxon>
        <taxon>Pseudomonadati</taxon>
        <taxon>Bacteroidota</taxon>
        <taxon>Bacteroidia</taxon>
        <taxon>Marinilabiliales</taxon>
        <taxon>Marinifilaceae</taxon>
    </lineage>
</organism>
<evidence type="ECO:0000313" key="2">
    <source>
        <dbReference type="EMBL" id="RKE04394.1"/>
    </source>
</evidence>
<evidence type="ECO:0000313" key="3">
    <source>
        <dbReference type="Proteomes" id="UP000284531"/>
    </source>
</evidence>
<dbReference type="Pfam" id="PF13472">
    <property type="entry name" value="Lipase_GDSL_2"/>
    <property type="match status" value="1"/>
</dbReference>
<dbReference type="GO" id="GO:0016788">
    <property type="term" value="F:hydrolase activity, acting on ester bonds"/>
    <property type="evidence" value="ECO:0007669"/>
    <property type="project" value="UniProtKB-ARBA"/>
</dbReference>
<dbReference type="Gene3D" id="3.20.20.370">
    <property type="entry name" value="Glycoside hydrolase/deacetylase"/>
    <property type="match status" value="1"/>
</dbReference>
<dbReference type="Pfam" id="PF01522">
    <property type="entry name" value="Polysacc_deac_1"/>
    <property type="match status" value="1"/>
</dbReference>
<dbReference type="InterPro" id="IPR002509">
    <property type="entry name" value="NODB_dom"/>
</dbReference>
<dbReference type="Proteomes" id="UP000284531">
    <property type="component" value="Unassembled WGS sequence"/>
</dbReference>
<dbReference type="InterPro" id="IPR036514">
    <property type="entry name" value="SGNH_hydro_sf"/>
</dbReference>
<dbReference type="Gene3D" id="2.60.120.260">
    <property type="entry name" value="Galactose-binding domain-like"/>
    <property type="match status" value="1"/>
</dbReference>
<protein>
    <submittedName>
        <fullName evidence="2">Peptidoglycan/xylan/chitin deacetylase (PgdA/CDA1 family)</fullName>
    </submittedName>
</protein>
<gene>
    <name evidence="2" type="ORF">BXY64_1414</name>
</gene>
<dbReference type="SUPFAM" id="SSF52266">
    <property type="entry name" value="SGNH hydrolase"/>
    <property type="match status" value="1"/>
</dbReference>
<dbReference type="EMBL" id="RAPQ01000008">
    <property type="protein sequence ID" value="RKE04394.1"/>
    <property type="molecule type" value="Genomic_DNA"/>
</dbReference>
<dbReference type="AlphaFoldDB" id="A0A419X9F2"/>
<evidence type="ECO:0000259" key="1">
    <source>
        <dbReference type="PROSITE" id="PS51677"/>
    </source>
</evidence>
<dbReference type="GO" id="GO:0005975">
    <property type="term" value="P:carbohydrate metabolic process"/>
    <property type="evidence" value="ECO:0007669"/>
    <property type="project" value="InterPro"/>
</dbReference>
<dbReference type="SUPFAM" id="SSF88713">
    <property type="entry name" value="Glycoside hydrolase/deacetylase"/>
    <property type="match status" value="1"/>
</dbReference>